<dbReference type="SUPFAM" id="SSF56784">
    <property type="entry name" value="HAD-like"/>
    <property type="match status" value="1"/>
</dbReference>
<feature type="chain" id="PRO_5046459521" evidence="9">
    <location>
        <begin position="24"/>
        <end position="1101"/>
    </location>
</feature>
<keyword evidence="5" id="KW-1278">Translocase</keyword>
<dbReference type="SFLD" id="SFLDS00003">
    <property type="entry name" value="Haloacid_Dehalogenase"/>
    <property type="match status" value="1"/>
</dbReference>
<dbReference type="InterPro" id="IPR008250">
    <property type="entry name" value="ATPase_P-typ_transduc_dom_A_sf"/>
</dbReference>
<evidence type="ECO:0000259" key="10">
    <source>
        <dbReference type="SMART" id="SM00831"/>
    </source>
</evidence>
<dbReference type="PRINTS" id="PR00121">
    <property type="entry name" value="NAKATPASE"/>
</dbReference>
<evidence type="ECO:0000256" key="6">
    <source>
        <dbReference type="ARBA" id="ARBA00022989"/>
    </source>
</evidence>
<sequence>MSAIGKCYMAPVALLLLAISASARLDAPRLRSAPRSLAPRGRPIAGGADAATTTAPPADGDATAVFAPLPSANESAVAHTWTPAETLKRYGTKLDEGLSAAEAAARRSVFGANVLVAAARKTRWAMLCSQFEDRLVQILVVVAIFSGVLGVVDAEDPTAWVDPVVICLILLSNAAVGVWQESSADGALDALKKLQPDRCCCRRRGAWDGEVPASDLAPGDVVYLRVGDKVPADVRLLQLRTSTFATDEAALTGESYTVMKSVDAVDDPDCPLGTRTSMAFAGTVVTGGHAIGVVAATGMATQIGRIQAGVTAAAADQQKTPLSQKLDEFGHQLTLIIGSVCALTFGASVPRFDSPIFGSKLRGAMHYAKGAVALGVAAIPEGLPAVITLCLSLGTRRMAQRRVVVRRLPSVETLGCTSVICSDKTGTLTTNQMTAVSLLLPAERGSFEELEVTGLSYDPTDGEVVGRPDLAESHAAAFAAAAVCALCNDAQLAKDPKTGQFVRVGEPTEAALKVLCEKLGAPTSLDASPEAKQAGPWHRASLAWAGAYERTATLEFDRGRKSMSVVCRRHGSYARLFVKGAPDSVLARCSRVLDPTTGSPRKLEDGERAELAARVTAMAGRPLRCLALAYTDDLPPELRAYEGSDEDADLPACLATADDHEKLESDLVLAGVVGIRDPPRPECAAAIAKCKAAGVRVFMITGDSRETAVAIGRELGILDGDGDGRAWEGNAFFADDSEEAEAQRAATLAPERGNGVFCRTAPADKQRIIKLLSDAHGDVTAMTGDGVNDAPALQQASIGIAMGITGTEVAKQAADMVLMDDDFATIVAAVEEGRAIYKNMQAFVCFLLSCNFGEVATIFGATLMGIPDVLTPLQLLWVNLVTDGPPATALGFNPPDPDAMTRPPRDSAAPILTPWLLCRYAVTGAYVGFATIQIFLNHFKDHGVSRRQLARWASCDVDDAAWATFAPVLPPNSHANPCAAAFGTGSLLKAKAQTLSLSTLVTMEMLKALSAVSLDHSLLRVTPLANKWLLAGVALPTLLHLGLLYVPQLCAVFGLEALSWAEWATVLKFAAPILLVEELTKAVGRHLEAKALREARAKPEK</sequence>
<dbReference type="SUPFAM" id="SSF81660">
    <property type="entry name" value="Metal cation-transporting ATPase, ATP-binding domain N"/>
    <property type="match status" value="1"/>
</dbReference>
<dbReference type="SUPFAM" id="SSF81665">
    <property type="entry name" value="Calcium ATPase, transmembrane domain M"/>
    <property type="match status" value="1"/>
</dbReference>
<dbReference type="PRINTS" id="PR00119">
    <property type="entry name" value="CATATPASE"/>
</dbReference>
<feature type="compositionally biased region" description="Low complexity" evidence="8">
    <location>
        <begin position="45"/>
        <end position="56"/>
    </location>
</feature>
<protein>
    <submittedName>
        <fullName evidence="11">Calcium-transporting ATPase</fullName>
    </submittedName>
</protein>
<dbReference type="InterPro" id="IPR036412">
    <property type="entry name" value="HAD-like_sf"/>
</dbReference>
<dbReference type="SMART" id="SM00831">
    <property type="entry name" value="Cation_ATPase_N"/>
    <property type="match status" value="1"/>
</dbReference>
<evidence type="ECO:0000256" key="9">
    <source>
        <dbReference type="SAM" id="SignalP"/>
    </source>
</evidence>
<dbReference type="Pfam" id="PF00689">
    <property type="entry name" value="Cation_ATPase_C"/>
    <property type="match status" value="1"/>
</dbReference>
<keyword evidence="9" id="KW-0732">Signal</keyword>
<evidence type="ECO:0000256" key="7">
    <source>
        <dbReference type="ARBA" id="ARBA00023136"/>
    </source>
</evidence>
<name>A0ABR1G7Q5_AURAN</name>
<dbReference type="Pfam" id="PF00122">
    <property type="entry name" value="E1-E2_ATPase"/>
    <property type="match status" value="1"/>
</dbReference>
<feature type="region of interest" description="Disordered" evidence="8">
    <location>
        <begin position="34"/>
        <end position="56"/>
    </location>
</feature>
<dbReference type="InterPro" id="IPR023214">
    <property type="entry name" value="HAD_sf"/>
</dbReference>
<gene>
    <name evidence="11" type="ORF">SO694_00043268</name>
</gene>
<evidence type="ECO:0000256" key="8">
    <source>
        <dbReference type="SAM" id="MobiDB-lite"/>
    </source>
</evidence>
<dbReference type="EMBL" id="JBBJCI010000084">
    <property type="protein sequence ID" value="KAK7249007.1"/>
    <property type="molecule type" value="Genomic_DNA"/>
</dbReference>
<evidence type="ECO:0000313" key="11">
    <source>
        <dbReference type="EMBL" id="KAK7249007.1"/>
    </source>
</evidence>
<evidence type="ECO:0000256" key="2">
    <source>
        <dbReference type="ARBA" id="ARBA00022692"/>
    </source>
</evidence>
<evidence type="ECO:0000256" key="4">
    <source>
        <dbReference type="ARBA" id="ARBA00022840"/>
    </source>
</evidence>
<feature type="signal peptide" evidence="9">
    <location>
        <begin position="1"/>
        <end position="23"/>
    </location>
</feature>
<keyword evidence="12" id="KW-1185">Reference proteome</keyword>
<dbReference type="InterPro" id="IPR044492">
    <property type="entry name" value="P_typ_ATPase_HD_dom"/>
</dbReference>
<dbReference type="InterPro" id="IPR001757">
    <property type="entry name" value="P_typ_ATPase"/>
</dbReference>
<proteinExistence type="predicted"/>
<evidence type="ECO:0000256" key="3">
    <source>
        <dbReference type="ARBA" id="ARBA00022741"/>
    </source>
</evidence>
<dbReference type="InterPro" id="IPR006068">
    <property type="entry name" value="ATPase_P-typ_cation-transptr_C"/>
</dbReference>
<dbReference type="Gene3D" id="2.70.150.10">
    <property type="entry name" value="Calcium-transporting ATPase, cytoplasmic transduction domain A"/>
    <property type="match status" value="1"/>
</dbReference>
<keyword evidence="4" id="KW-0067">ATP-binding</keyword>
<dbReference type="Gene3D" id="3.40.50.1000">
    <property type="entry name" value="HAD superfamily/HAD-like"/>
    <property type="match status" value="1"/>
</dbReference>
<dbReference type="InterPro" id="IPR023299">
    <property type="entry name" value="ATPase_P-typ_cyto_dom_N"/>
</dbReference>
<dbReference type="Gene3D" id="1.20.1110.10">
    <property type="entry name" value="Calcium-transporting ATPase, transmembrane domain"/>
    <property type="match status" value="1"/>
</dbReference>
<feature type="domain" description="Cation-transporting P-type ATPase N-terminal" evidence="10">
    <location>
        <begin position="77"/>
        <end position="151"/>
    </location>
</feature>
<accession>A0ABR1G7Q5</accession>
<evidence type="ECO:0000313" key="12">
    <source>
        <dbReference type="Proteomes" id="UP001363151"/>
    </source>
</evidence>
<dbReference type="Proteomes" id="UP001363151">
    <property type="component" value="Unassembled WGS sequence"/>
</dbReference>
<dbReference type="Pfam" id="PF00690">
    <property type="entry name" value="Cation_ATPase_N"/>
    <property type="match status" value="1"/>
</dbReference>
<evidence type="ECO:0000256" key="5">
    <source>
        <dbReference type="ARBA" id="ARBA00022967"/>
    </source>
</evidence>
<organism evidence="11 12">
    <name type="scientific">Aureococcus anophagefferens</name>
    <name type="common">Harmful bloom alga</name>
    <dbReference type="NCBI Taxonomy" id="44056"/>
    <lineage>
        <taxon>Eukaryota</taxon>
        <taxon>Sar</taxon>
        <taxon>Stramenopiles</taxon>
        <taxon>Ochrophyta</taxon>
        <taxon>Pelagophyceae</taxon>
        <taxon>Pelagomonadales</taxon>
        <taxon>Pelagomonadaceae</taxon>
        <taxon>Aureococcus</taxon>
    </lineage>
</organism>
<dbReference type="InterPro" id="IPR004014">
    <property type="entry name" value="ATPase_P-typ_cation-transptr_N"/>
</dbReference>
<comment type="caution">
    <text evidence="11">The sequence shown here is derived from an EMBL/GenBank/DDBJ whole genome shotgun (WGS) entry which is preliminary data.</text>
</comment>
<evidence type="ECO:0000256" key="1">
    <source>
        <dbReference type="ARBA" id="ARBA00004141"/>
    </source>
</evidence>
<dbReference type="InterPro" id="IPR018303">
    <property type="entry name" value="ATPase_P-typ_P_site"/>
</dbReference>
<dbReference type="SUPFAM" id="SSF81653">
    <property type="entry name" value="Calcium ATPase, transduction domain A"/>
    <property type="match status" value="1"/>
</dbReference>
<dbReference type="InterPro" id="IPR059000">
    <property type="entry name" value="ATPase_P-type_domA"/>
</dbReference>
<dbReference type="Pfam" id="PF13246">
    <property type="entry name" value="Cation_ATPase"/>
    <property type="match status" value="1"/>
</dbReference>
<dbReference type="PANTHER" id="PTHR42861">
    <property type="entry name" value="CALCIUM-TRANSPORTING ATPASE"/>
    <property type="match status" value="1"/>
</dbReference>
<keyword evidence="2" id="KW-0812">Transmembrane</keyword>
<keyword evidence="3" id="KW-0547">Nucleotide-binding</keyword>
<dbReference type="InterPro" id="IPR023298">
    <property type="entry name" value="ATPase_P-typ_TM_dom_sf"/>
</dbReference>
<dbReference type="SFLD" id="SFLDG00002">
    <property type="entry name" value="C1.7:_P-type_atpase_like"/>
    <property type="match status" value="1"/>
</dbReference>
<dbReference type="Gene3D" id="3.40.1110.10">
    <property type="entry name" value="Calcium-transporting ATPase, cytoplasmic domain N"/>
    <property type="match status" value="1"/>
</dbReference>
<keyword evidence="7" id="KW-0472">Membrane</keyword>
<dbReference type="SFLD" id="SFLDF00027">
    <property type="entry name" value="p-type_atpase"/>
    <property type="match status" value="1"/>
</dbReference>
<dbReference type="PROSITE" id="PS00154">
    <property type="entry name" value="ATPASE_E1_E2"/>
    <property type="match status" value="1"/>
</dbReference>
<keyword evidence="6" id="KW-1133">Transmembrane helix</keyword>
<dbReference type="NCBIfam" id="TIGR01494">
    <property type="entry name" value="ATPase_P-type"/>
    <property type="match status" value="2"/>
</dbReference>
<reference evidence="11 12" key="1">
    <citation type="submission" date="2024-03" db="EMBL/GenBank/DDBJ databases">
        <title>Aureococcus anophagefferens CCMP1851 and Kratosvirus quantuckense: Draft genome of a second virus-susceptible host strain in the model system.</title>
        <authorList>
            <person name="Chase E."/>
            <person name="Truchon A.R."/>
            <person name="Schepens W."/>
            <person name="Wilhelm S.W."/>
        </authorList>
    </citation>
    <scope>NUCLEOTIDE SEQUENCE [LARGE SCALE GENOMIC DNA]</scope>
    <source>
        <strain evidence="11 12">CCMP1851</strain>
    </source>
</reference>
<comment type="subcellular location">
    <subcellularLocation>
        <location evidence="1">Membrane</location>
        <topology evidence="1">Multi-pass membrane protein</topology>
    </subcellularLocation>
</comment>